<dbReference type="InterPro" id="IPR006128">
    <property type="entry name" value="Lipoprotein_PsaA-like"/>
</dbReference>
<dbReference type="PANTHER" id="PTHR42953">
    <property type="entry name" value="HIGH-AFFINITY ZINC UPTAKE SYSTEM PROTEIN ZNUA-RELATED"/>
    <property type="match status" value="1"/>
</dbReference>
<dbReference type="Proteomes" id="UP001370299">
    <property type="component" value="Unassembled WGS sequence"/>
</dbReference>
<feature type="signal peptide" evidence="6">
    <location>
        <begin position="1"/>
        <end position="28"/>
    </location>
</feature>
<evidence type="ECO:0000256" key="3">
    <source>
        <dbReference type="ARBA" id="ARBA00022723"/>
    </source>
</evidence>
<dbReference type="InterPro" id="IPR006127">
    <property type="entry name" value="ZnuA-like"/>
</dbReference>
<comment type="subcellular location">
    <subcellularLocation>
        <location evidence="1">Cell envelope</location>
    </subcellularLocation>
</comment>
<comment type="similarity">
    <text evidence="5">Belongs to the bacterial solute-binding protein 9 family.</text>
</comment>
<protein>
    <submittedName>
        <fullName evidence="7">Metal ABC transporter substrate-binding protein</fullName>
    </submittedName>
</protein>
<keyword evidence="8" id="KW-1185">Reference proteome</keyword>
<evidence type="ECO:0000256" key="2">
    <source>
        <dbReference type="ARBA" id="ARBA00022448"/>
    </source>
</evidence>
<dbReference type="Pfam" id="PF01297">
    <property type="entry name" value="ZnuA"/>
    <property type="match status" value="1"/>
</dbReference>
<accession>A0ABU8Y9E5</accession>
<dbReference type="PRINTS" id="PR00690">
    <property type="entry name" value="ADHESNFAMILY"/>
</dbReference>
<dbReference type="SUPFAM" id="SSF53807">
    <property type="entry name" value="Helical backbone' metal receptor"/>
    <property type="match status" value="1"/>
</dbReference>
<sequence length="309" mass="32143">MSGSTPVRRTARTLTAALVVAAVAVTTAGCTTAGSDRPLVAVTTNILGDVVTEVVGDRADVMVLMPPGGDPHSFEVSAQQAARLRSADLVVENGLGLEEGVAHHVRAAADDGVPVFTAGDTIDTLEWTTDDDSGPDPHFWTDPARMVDVVEALDDELDAVGIDAPGTEAYTDRLDALDADMTAAFDTVPADRKALVTNHHVFGYLADRYGFRVVGAVIPSGTTLASPSAADLRDLADAIEQAGVPTIFADASQPARLAEVLAEEVDVQVTIRSLATESLTEDGAASTYLGMMRSNTEAIVDGLTTPISN</sequence>
<proteinExistence type="inferred from homology"/>
<evidence type="ECO:0000256" key="6">
    <source>
        <dbReference type="SAM" id="SignalP"/>
    </source>
</evidence>
<evidence type="ECO:0000313" key="7">
    <source>
        <dbReference type="EMBL" id="MEK0171372.1"/>
    </source>
</evidence>
<name>A0ABU8Y9E5_9MICO</name>
<dbReference type="PRINTS" id="PR00691">
    <property type="entry name" value="ADHESINB"/>
</dbReference>
<evidence type="ECO:0000256" key="5">
    <source>
        <dbReference type="RuleBase" id="RU003512"/>
    </source>
</evidence>
<reference evidence="7 8" key="1">
    <citation type="submission" date="2024-03" db="EMBL/GenBank/DDBJ databases">
        <title>Whole genomes of four grape xylem sap localized bacterial endophytes.</title>
        <authorList>
            <person name="Kumar G."/>
            <person name="Savka M.A."/>
        </authorList>
    </citation>
    <scope>NUCLEOTIDE SEQUENCE [LARGE SCALE GENOMIC DNA]</scope>
    <source>
        <strain evidence="7 8">RIT_GXS8</strain>
    </source>
</reference>
<dbReference type="RefSeq" id="WP_340197095.1">
    <property type="nucleotide sequence ID" value="NZ_JBBKAP010000054.1"/>
</dbReference>
<keyword evidence="4 6" id="KW-0732">Signal</keyword>
<evidence type="ECO:0000256" key="4">
    <source>
        <dbReference type="ARBA" id="ARBA00022729"/>
    </source>
</evidence>
<dbReference type="InterPro" id="IPR050492">
    <property type="entry name" value="Bact_metal-bind_prot9"/>
</dbReference>
<dbReference type="InterPro" id="IPR006129">
    <property type="entry name" value="AdhesinB"/>
</dbReference>
<keyword evidence="3" id="KW-0479">Metal-binding</keyword>
<feature type="chain" id="PRO_5047063815" evidence="6">
    <location>
        <begin position="29"/>
        <end position="309"/>
    </location>
</feature>
<keyword evidence="2 5" id="KW-0813">Transport</keyword>
<evidence type="ECO:0000256" key="1">
    <source>
        <dbReference type="ARBA" id="ARBA00004196"/>
    </source>
</evidence>
<dbReference type="Gene3D" id="3.40.50.1980">
    <property type="entry name" value="Nitrogenase molybdenum iron protein domain"/>
    <property type="match status" value="2"/>
</dbReference>
<gene>
    <name evidence="7" type="ORF">WMN62_07815</name>
</gene>
<dbReference type="PANTHER" id="PTHR42953:SF1">
    <property type="entry name" value="METAL-BINDING PROTEIN HI_0362-RELATED"/>
    <property type="match status" value="1"/>
</dbReference>
<comment type="caution">
    <text evidence="7">The sequence shown here is derived from an EMBL/GenBank/DDBJ whole genome shotgun (WGS) entry which is preliminary data.</text>
</comment>
<dbReference type="EMBL" id="JBBLYY010000042">
    <property type="protein sequence ID" value="MEK0171372.1"/>
    <property type="molecule type" value="Genomic_DNA"/>
</dbReference>
<organism evidence="7 8">
    <name type="scientific">Curtobacterium citreum</name>
    <dbReference type="NCBI Taxonomy" id="2036"/>
    <lineage>
        <taxon>Bacteria</taxon>
        <taxon>Bacillati</taxon>
        <taxon>Actinomycetota</taxon>
        <taxon>Actinomycetes</taxon>
        <taxon>Micrococcales</taxon>
        <taxon>Microbacteriaceae</taxon>
        <taxon>Curtobacterium</taxon>
    </lineage>
</organism>
<evidence type="ECO:0000313" key="8">
    <source>
        <dbReference type="Proteomes" id="UP001370299"/>
    </source>
</evidence>